<dbReference type="RefSeq" id="WP_149688381.1">
    <property type="nucleotide sequence ID" value="NZ_SDPQ02000001.1"/>
</dbReference>
<keyword evidence="3 5" id="KW-0460">Magnesium</keyword>
<evidence type="ECO:0000313" key="7">
    <source>
        <dbReference type="Proteomes" id="UP000380867"/>
    </source>
</evidence>
<dbReference type="GO" id="GO:0033850">
    <property type="term" value="F:Z-farnesyl diphosphate synthase activity"/>
    <property type="evidence" value="ECO:0007669"/>
    <property type="project" value="TreeGrafter"/>
</dbReference>
<feature type="binding site" evidence="5">
    <location>
        <position position="202"/>
    </location>
    <ligand>
        <name>substrate</name>
    </ligand>
</feature>
<feature type="active site" description="Proton acceptor" evidence="5">
    <location>
        <position position="81"/>
    </location>
</feature>
<dbReference type="GO" id="GO:0016094">
    <property type="term" value="P:polyprenol biosynthetic process"/>
    <property type="evidence" value="ECO:0007669"/>
    <property type="project" value="TreeGrafter"/>
</dbReference>
<keyword evidence="7" id="KW-1185">Reference proteome</keyword>
<evidence type="ECO:0000313" key="6">
    <source>
        <dbReference type="EMBL" id="KAA1400287.1"/>
    </source>
</evidence>
<comment type="subunit">
    <text evidence="5">Homodimer.</text>
</comment>
<protein>
    <recommendedName>
        <fullName evidence="5">Isoprenyl transferase</fullName>
        <ecNumber evidence="5">2.5.1.-</ecNumber>
    </recommendedName>
</protein>
<proteinExistence type="inferred from homology"/>
<gene>
    <name evidence="6" type="ORF">ESP70_006055</name>
</gene>
<evidence type="ECO:0000256" key="3">
    <source>
        <dbReference type="ARBA" id="ARBA00022842"/>
    </source>
</evidence>
<dbReference type="InterPro" id="IPR001441">
    <property type="entry name" value="UPP_synth-like"/>
</dbReference>
<dbReference type="InterPro" id="IPR018520">
    <property type="entry name" value="UPP_synth-like_CS"/>
</dbReference>
<dbReference type="PANTHER" id="PTHR10291:SF43">
    <property type="entry name" value="DEHYDRODOLICHYL DIPHOSPHATE SYNTHASE COMPLEX SUBUNIT DHDDS"/>
    <property type="match status" value="1"/>
</dbReference>
<feature type="active site" evidence="5">
    <location>
        <position position="33"/>
    </location>
</feature>
<keyword evidence="1 5" id="KW-0808">Transferase</keyword>
<feature type="binding site" evidence="5">
    <location>
        <position position="84"/>
    </location>
    <ligand>
        <name>substrate</name>
    </ligand>
</feature>
<comment type="caution">
    <text evidence="6">The sequence shown here is derived from an EMBL/GenBank/DDBJ whole genome shotgun (WGS) entry which is preliminary data.</text>
</comment>
<evidence type="ECO:0000256" key="4">
    <source>
        <dbReference type="ARBA" id="ARBA00038453"/>
    </source>
</evidence>
<feature type="binding site" evidence="5">
    <location>
        <begin position="78"/>
        <end position="80"/>
    </location>
    <ligand>
        <name>substrate</name>
    </ligand>
</feature>
<dbReference type="HAMAP" id="MF_01139">
    <property type="entry name" value="ISPT"/>
    <property type="match status" value="1"/>
</dbReference>
<dbReference type="FunFam" id="3.40.1180.10:FF:000003">
    <property type="entry name" value="Isoprenyl transferase 2"/>
    <property type="match status" value="1"/>
</dbReference>
<keyword evidence="2 5" id="KW-0479">Metal-binding</keyword>
<dbReference type="Gene3D" id="3.40.1180.10">
    <property type="entry name" value="Decaprenyl diphosphate synthase-like"/>
    <property type="match status" value="1"/>
</dbReference>
<dbReference type="AlphaFoldDB" id="A0A5M4FJG3"/>
<dbReference type="NCBIfam" id="TIGR00055">
    <property type="entry name" value="uppS"/>
    <property type="match status" value="1"/>
</dbReference>
<evidence type="ECO:0000256" key="2">
    <source>
        <dbReference type="ARBA" id="ARBA00022723"/>
    </source>
</evidence>
<dbReference type="Pfam" id="PF01255">
    <property type="entry name" value="Prenyltransf"/>
    <property type="match status" value="1"/>
</dbReference>
<evidence type="ECO:0000256" key="1">
    <source>
        <dbReference type="ARBA" id="ARBA00022679"/>
    </source>
</evidence>
<dbReference type="GO" id="GO:0000287">
    <property type="term" value="F:magnesium ion binding"/>
    <property type="evidence" value="ECO:0007669"/>
    <property type="project" value="UniProtKB-UniRule"/>
</dbReference>
<dbReference type="GO" id="GO:0045547">
    <property type="term" value="F:ditrans,polycis-polyprenyl diphosphate synthase [(2E,6E)-farnesyl diphosphate specific] activity"/>
    <property type="evidence" value="ECO:0007669"/>
    <property type="project" value="TreeGrafter"/>
</dbReference>
<dbReference type="PROSITE" id="PS01066">
    <property type="entry name" value="UPP_SYNTHASE"/>
    <property type="match status" value="1"/>
</dbReference>
<accession>A0A5M4FJG3</accession>
<feature type="binding site" evidence="5">
    <location>
        <position position="38"/>
    </location>
    <ligand>
        <name>substrate</name>
    </ligand>
</feature>
<dbReference type="NCBIfam" id="NF011403">
    <property type="entry name" value="PRK14828.1"/>
    <property type="match status" value="1"/>
</dbReference>
<sequence length="253" mass="28353">MGVSDLAYGVYERRLVKRLDPARLPHHVGAIVDGNRRWAKGAGTRFEHGYQAGADKISEFAQWCDELGVEIVTLWLLSTDNLQRSPEEVGSILAAVEGLMEKLSAEQRWSLAVIGNLDMLPDESAGRMKRLADSTSDVKGMRVNICVGYGGRQELTDAMRSLLLDQASKGRSLADVAETLEVDDIAEHLYTKGQPDPDLVIRTSGEQRLSGFLLWQSVHSEFYFSDALWPAFRHVDFLRAMRSYAARERRFGH</sequence>
<comment type="caution">
    <text evidence="5">Lacks conserved residue(s) required for the propagation of feature annotation.</text>
</comment>
<reference evidence="6" key="1">
    <citation type="submission" date="2019-09" db="EMBL/GenBank/DDBJ databases">
        <authorList>
            <person name="Li J."/>
        </authorList>
    </citation>
    <scope>NUCLEOTIDE SEQUENCE [LARGE SCALE GENOMIC DNA]</scope>
    <source>
        <strain evidence="6">JCM 14732</strain>
    </source>
</reference>
<dbReference type="InterPro" id="IPR036424">
    <property type="entry name" value="UPP_synth-like_sf"/>
</dbReference>
<comment type="function">
    <text evidence="5">Catalyzes the condensation of isopentenyl diphosphate (IPP) with allylic pyrophosphates generating different type of terpenoids.</text>
</comment>
<dbReference type="CDD" id="cd00475">
    <property type="entry name" value="Cis_IPPS"/>
    <property type="match status" value="1"/>
</dbReference>
<feature type="binding site" evidence="5">
    <location>
        <begin position="208"/>
        <end position="210"/>
    </location>
    <ligand>
        <name>substrate</name>
    </ligand>
</feature>
<comment type="cofactor">
    <cofactor evidence="5">
        <name>Mg(2+)</name>
        <dbReference type="ChEBI" id="CHEBI:18420"/>
    </cofactor>
    <text evidence="5">Binds 2 magnesium ions per subunit.</text>
</comment>
<name>A0A5M4FJG3_9ACTN</name>
<feature type="binding site" evidence="5">
    <location>
        <begin position="34"/>
        <end position="37"/>
    </location>
    <ligand>
        <name>substrate</name>
    </ligand>
</feature>
<dbReference type="EC" id="2.5.1.-" evidence="5"/>
<comment type="similarity">
    <text evidence="4">Belongs to the UPP synthase family. Z-FPP synthase subfamily.</text>
</comment>
<dbReference type="SUPFAM" id="SSF64005">
    <property type="entry name" value="Undecaprenyl diphosphate synthase"/>
    <property type="match status" value="1"/>
</dbReference>
<feature type="binding site" evidence="5">
    <location>
        <position position="33"/>
    </location>
    <ligand>
        <name>Mg(2+)</name>
        <dbReference type="ChEBI" id="CHEBI:18420"/>
    </ligand>
</feature>
<dbReference type="PANTHER" id="PTHR10291">
    <property type="entry name" value="DEHYDRODOLICHYL DIPHOSPHATE SYNTHASE FAMILY MEMBER"/>
    <property type="match status" value="1"/>
</dbReference>
<dbReference type="Proteomes" id="UP000380867">
    <property type="component" value="Unassembled WGS sequence"/>
</dbReference>
<dbReference type="GO" id="GO:0005886">
    <property type="term" value="C:plasma membrane"/>
    <property type="evidence" value="ECO:0007669"/>
    <property type="project" value="TreeGrafter"/>
</dbReference>
<dbReference type="OrthoDB" id="4191603at2"/>
<feature type="binding site" evidence="5">
    <location>
        <position position="221"/>
    </location>
    <ligand>
        <name>Mg(2+)</name>
        <dbReference type="ChEBI" id="CHEBI:18420"/>
    </ligand>
</feature>
<dbReference type="EMBL" id="SDPQ02000001">
    <property type="protein sequence ID" value="KAA1400287.1"/>
    <property type="molecule type" value="Genomic_DNA"/>
</dbReference>
<evidence type="ECO:0000256" key="5">
    <source>
        <dbReference type="HAMAP-Rule" id="MF_01139"/>
    </source>
</evidence>
<organism evidence="6 7">
    <name type="scientific">Aeromicrobium ginsengisoli</name>
    <dbReference type="NCBI Taxonomy" id="363867"/>
    <lineage>
        <taxon>Bacteria</taxon>
        <taxon>Bacillati</taxon>
        <taxon>Actinomycetota</taxon>
        <taxon>Actinomycetes</taxon>
        <taxon>Propionibacteriales</taxon>
        <taxon>Nocardioidaceae</taxon>
        <taxon>Aeromicrobium</taxon>
    </lineage>
</organism>